<dbReference type="Proteomes" id="UP000006727">
    <property type="component" value="Chromosome 26"/>
</dbReference>
<comment type="similarity">
    <text evidence="3">Belongs to the thiamine pyrophosphokinase family.</text>
</comment>
<dbReference type="PANTHER" id="PTHR13622">
    <property type="entry name" value="THIAMIN PYROPHOSPHOKINASE"/>
    <property type="match status" value="1"/>
</dbReference>
<evidence type="ECO:0000256" key="8">
    <source>
        <dbReference type="ARBA" id="ARBA00022777"/>
    </source>
</evidence>
<dbReference type="FunFam" id="3.40.50.10240:FF:000001">
    <property type="entry name" value="Thiamine pyrophosphokinase"/>
    <property type="match status" value="1"/>
</dbReference>
<dbReference type="SUPFAM" id="SSF63862">
    <property type="entry name" value="Thiamin pyrophosphokinase, substrate-binding domain"/>
    <property type="match status" value="1"/>
</dbReference>
<dbReference type="SUPFAM" id="SSF63999">
    <property type="entry name" value="Thiamin pyrophosphokinase, catalytic domain"/>
    <property type="match status" value="1"/>
</dbReference>
<evidence type="ECO:0000256" key="5">
    <source>
        <dbReference type="ARBA" id="ARBA00022490"/>
    </source>
</evidence>
<reference evidence="12 13" key="1">
    <citation type="journal article" date="2008" name="Science">
        <title>The Physcomitrella genome reveals evolutionary insights into the conquest of land by plants.</title>
        <authorList>
            <person name="Rensing S."/>
            <person name="Lang D."/>
            <person name="Zimmer A."/>
            <person name="Terry A."/>
            <person name="Salamov A."/>
            <person name="Shapiro H."/>
            <person name="Nishiyama T."/>
            <person name="Perroud P.-F."/>
            <person name="Lindquist E."/>
            <person name="Kamisugi Y."/>
            <person name="Tanahashi T."/>
            <person name="Sakakibara K."/>
            <person name="Fujita T."/>
            <person name="Oishi K."/>
            <person name="Shin-I T."/>
            <person name="Kuroki Y."/>
            <person name="Toyoda A."/>
            <person name="Suzuki Y."/>
            <person name="Hashimoto A."/>
            <person name="Yamaguchi K."/>
            <person name="Sugano A."/>
            <person name="Kohara Y."/>
            <person name="Fujiyama A."/>
            <person name="Anterola A."/>
            <person name="Aoki S."/>
            <person name="Ashton N."/>
            <person name="Barbazuk W.B."/>
            <person name="Barker E."/>
            <person name="Bennetzen J."/>
            <person name="Bezanilla M."/>
            <person name="Blankenship R."/>
            <person name="Cho S.H."/>
            <person name="Dutcher S."/>
            <person name="Estelle M."/>
            <person name="Fawcett J.A."/>
            <person name="Gundlach H."/>
            <person name="Hanada K."/>
            <person name="Heyl A."/>
            <person name="Hicks K.A."/>
            <person name="Hugh J."/>
            <person name="Lohr M."/>
            <person name="Mayer K."/>
            <person name="Melkozernov A."/>
            <person name="Murata T."/>
            <person name="Nelson D."/>
            <person name="Pils B."/>
            <person name="Prigge M."/>
            <person name="Reiss B."/>
            <person name="Renner T."/>
            <person name="Rombauts S."/>
            <person name="Rushton P."/>
            <person name="Sanderfoot A."/>
            <person name="Schween G."/>
            <person name="Shiu S.-H."/>
            <person name="Stueber K."/>
            <person name="Theodoulou F.L."/>
            <person name="Tu H."/>
            <person name="Van de Peer Y."/>
            <person name="Verrier P.J."/>
            <person name="Waters E."/>
            <person name="Wood A."/>
            <person name="Yang L."/>
            <person name="Cove D."/>
            <person name="Cuming A."/>
            <person name="Hasebe M."/>
            <person name="Lucas S."/>
            <person name="Mishler D.B."/>
            <person name="Reski R."/>
            <person name="Grigoriev I."/>
            <person name="Quatrano R.S."/>
            <person name="Boore J.L."/>
        </authorList>
    </citation>
    <scope>NUCLEOTIDE SEQUENCE [LARGE SCALE GENOMIC DNA]</scope>
    <source>
        <strain evidence="12 13">cv. Gransden 2004</strain>
    </source>
</reference>
<organism evidence="12 13">
    <name type="scientific">Physcomitrium patens</name>
    <name type="common">Spreading-leaved earth moss</name>
    <name type="synonym">Physcomitrella patens</name>
    <dbReference type="NCBI Taxonomy" id="3218"/>
    <lineage>
        <taxon>Eukaryota</taxon>
        <taxon>Viridiplantae</taxon>
        <taxon>Streptophyta</taxon>
        <taxon>Embryophyta</taxon>
        <taxon>Bryophyta</taxon>
        <taxon>Bryophytina</taxon>
        <taxon>Bryopsida</taxon>
        <taxon>Funariidae</taxon>
        <taxon>Funariales</taxon>
        <taxon>Funariaceae</taxon>
        <taxon>Physcomitrium</taxon>
    </lineage>
</organism>
<comment type="pathway">
    <text evidence="2">Cofactor biosynthesis; thiamine diphosphate biosynthesis; thiamine diphosphate from thiamine: step 1/1.</text>
</comment>
<evidence type="ECO:0000256" key="1">
    <source>
        <dbReference type="ARBA" id="ARBA00004514"/>
    </source>
</evidence>
<reference evidence="12" key="3">
    <citation type="submission" date="2020-12" db="UniProtKB">
        <authorList>
            <consortium name="EnsemblPlants"/>
        </authorList>
    </citation>
    <scope>IDENTIFICATION</scope>
</reference>
<dbReference type="Gene3D" id="2.60.120.320">
    <property type="entry name" value="Thiamin pyrophosphokinase, thiamin-binding domain"/>
    <property type="match status" value="1"/>
</dbReference>
<protein>
    <recommendedName>
        <fullName evidence="4">thiamine diphosphokinase</fullName>
        <ecNumber evidence="4">2.7.6.2</ecNumber>
    </recommendedName>
</protein>
<evidence type="ECO:0000256" key="2">
    <source>
        <dbReference type="ARBA" id="ARBA00005078"/>
    </source>
</evidence>
<dbReference type="PANTHER" id="PTHR13622:SF8">
    <property type="entry name" value="THIAMIN PYROPHOSPHOKINASE 1"/>
    <property type="match status" value="1"/>
</dbReference>
<dbReference type="EC" id="2.7.6.2" evidence="4"/>
<dbReference type="EnsemblPlants" id="Pp3c26_15150V3.8">
    <property type="protein sequence ID" value="Pp3c26_15150V3.8"/>
    <property type="gene ID" value="Pp3c26_15150"/>
</dbReference>
<dbReference type="Gramene" id="Pp3c26_15150V3.5">
    <property type="protein sequence ID" value="Pp3c26_15150V3.5"/>
    <property type="gene ID" value="Pp3c26_15150"/>
</dbReference>
<keyword evidence="5" id="KW-0963">Cytoplasm</keyword>
<feature type="domain" description="Thiamin pyrophosphokinase thiamin-binding" evidence="11">
    <location>
        <begin position="255"/>
        <end position="320"/>
    </location>
</feature>
<dbReference type="Pfam" id="PF04265">
    <property type="entry name" value="TPK_B1_binding"/>
    <property type="match status" value="1"/>
</dbReference>
<keyword evidence="8" id="KW-0418">Kinase</keyword>
<accession>A0A7I4CSU4</accession>
<evidence type="ECO:0000256" key="3">
    <source>
        <dbReference type="ARBA" id="ARBA00006785"/>
    </source>
</evidence>
<dbReference type="AlphaFoldDB" id="A0A7I4CSU4"/>
<dbReference type="KEGG" id="ppp:112278098"/>
<keyword evidence="7" id="KW-0547">Nucleotide-binding</keyword>
<dbReference type="RefSeq" id="XP_024366946.1">
    <property type="nucleotide sequence ID" value="XM_024511178.2"/>
</dbReference>
<evidence type="ECO:0000259" key="11">
    <source>
        <dbReference type="SMART" id="SM00983"/>
    </source>
</evidence>
<evidence type="ECO:0000256" key="10">
    <source>
        <dbReference type="ARBA" id="ARBA00025120"/>
    </source>
</evidence>
<dbReference type="GO" id="GO:0005524">
    <property type="term" value="F:ATP binding"/>
    <property type="evidence" value="ECO:0007669"/>
    <property type="project" value="UniProtKB-KW"/>
</dbReference>
<dbReference type="Pfam" id="PF04263">
    <property type="entry name" value="TPK_catalytic"/>
    <property type="match status" value="1"/>
</dbReference>
<evidence type="ECO:0000256" key="9">
    <source>
        <dbReference type="ARBA" id="ARBA00022840"/>
    </source>
</evidence>
<dbReference type="Gene3D" id="3.40.50.10240">
    <property type="entry name" value="Thiamin pyrophosphokinase, catalytic domain"/>
    <property type="match status" value="1"/>
</dbReference>
<dbReference type="EnsemblPlants" id="Pp3c26_15150V3.4">
    <property type="protein sequence ID" value="Pp3c26_15150V3.4"/>
    <property type="gene ID" value="Pp3c26_15150"/>
</dbReference>
<dbReference type="InterPro" id="IPR007371">
    <property type="entry name" value="TPK_catalytic"/>
</dbReference>
<gene>
    <name evidence="12" type="primary">LOC112278098</name>
</gene>
<dbReference type="OMA" id="CDRITIT"/>
<dbReference type="GO" id="GO:0005829">
    <property type="term" value="C:cytosol"/>
    <property type="evidence" value="ECO:0007669"/>
    <property type="project" value="UniProtKB-SubCell"/>
</dbReference>
<dbReference type="GO" id="GO:0006772">
    <property type="term" value="P:thiamine metabolic process"/>
    <property type="evidence" value="ECO:0007669"/>
    <property type="project" value="InterPro"/>
</dbReference>
<dbReference type="CDD" id="cd07995">
    <property type="entry name" value="TPK"/>
    <property type="match status" value="1"/>
</dbReference>
<dbReference type="GO" id="GO:0030975">
    <property type="term" value="F:thiamine binding"/>
    <property type="evidence" value="ECO:0007669"/>
    <property type="project" value="InterPro"/>
</dbReference>
<dbReference type="InterPro" id="IPR036759">
    <property type="entry name" value="TPK_catalytic_sf"/>
</dbReference>
<sequence length="330" mass="36978">MSSFAVNLLKTHVMELGSRVIGSTLRSTREIHIGTLLYNCLELMFPIRRLCCQSNRIMAGVMKHVTDYTIHANRGSNHEAAGHSGRQGNHHSESSAVLVLLNYRLPRFTPLLWSQACLRVCADGGANRLYDELPQFFPRDDPSVVRLRHKPDVIKGDLDSIRADVRDYYEKLGTIIIDQSHDQETTDLHKCIRFIKESTPQLDKTLLKVLVVGALGGRFDHEAANINVLWTFANSLRIILFSEESSLTLLPTGYVHEIHVDRSFEGPHCGLVPVGAPSLSTTSTGLYWNLDQTPMSFGSLISTCNILDSDVVTVVSDVHLLWTTELRYEP</sequence>
<reference evidence="12 13" key="2">
    <citation type="journal article" date="2018" name="Plant J.">
        <title>The Physcomitrella patens chromosome-scale assembly reveals moss genome structure and evolution.</title>
        <authorList>
            <person name="Lang D."/>
            <person name="Ullrich K.K."/>
            <person name="Murat F."/>
            <person name="Fuchs J."/>
            <person name="Jenkins J."/>
            <person name="Haas F.B."/>
            <person name="Piednoel M."/>
            <person name="Gundlach H."/>
            <person name="Van Bel M."/>
            <person name="Meyberg R."/>
            <person name="Vives C."/>
            <person name="Morata J."/>
            <person name="Symeonidi A."/>
            <person name="Hiss M."/>
            <person name="Muchero W."/>
            <person name="Kamisugi Y."/>
            <person name="Saleh O."/>
            <person name="Blanc G."/>
            <person name="Decker E.L."/>
            <person name="van Gessel N."/>
            <person name="Grimwood J."/>
            <person name="Hayes R.D."/>
            <person name="Graham S.W."/>
            <person name="Gunter L.E."/>
            <person name="McDaniel S.F."/>
            <person name="Hoernstein S.N.W."/>
            <person name="Larsson A."/>
            <person name="Li F.W."/>
            <person name="Perroud P.F."/>
            <person name="Phillips J."/>
            <person name="Ranjan P."/>
            <person name="Rokshar D.S."/>
            <person name="Rothfels C.J."/>
            <person name="Schneider L."/>
            <person name="Shu S."/>
            <person name="Stevenson D.W."/>
            <person name="Thummler F."/>
            <person name="Tillich M."/>
            <person name="Villarreal Aguilar J.C."/>
            <person name="Widiez T."/>
            <person name="Wong G.K."/>
            <person name="Wymore A."/>
            <person name="Zhang Y."/>
            <person name="Zimmer A.D."/>
            <person name="Quatrano R.S."/>
            <person name="Mayer K.F.X."/>
            <person name="Goodstein D."/>
            <person name="Casacuberta J.M."/>
            <person name="Vandepoele K."/>
            <person name="Reski R."/>
            <person name="Cuming A.C."/>
            <person name="Tuskan G.A."/>
            <person name="Maumus F."/>
            <person name="Salse J."/>
            <person name="Schmutz J."/>
            <person name="Rensing S.A."/>
        </authorList>
    </citation>
    <scope>NUCLEOTIDE SEQUENCE [LARGE SCALE GENOMIC DNA]</scope>
    <source>
        <strain evidence="12 13">cv. Gransden 2004</strain>
    </source>
</reference>
<dbReference type="GO" id="GO:0016301">
    <property type="term" value="F:kinase activity"/>
    <property type="evidence" value="ECO:0007669"/>
    <property type="project" value="UniProtKB-KW"/>
</dbReference>
<evidence type="ECO:0000256" key="4">
    <source>
        <dbReference type="ARBA" id="ARBA00013245"/>
    </source>
</evidence>
<dbReference type="EnsemblPlants" id="Pp3c26_15150V3.5">
    <property type="protein sequence ID" value="Pp3c26_15150V3.5"/>
    <property type="gene ID" value="Pp3c26_15150"/>
</dbReference>
<evidence type="ECO:0000313" key="13">
    <source>
        <dbReference type="Proteomes" id="UP000006727"/>
    </source>
</evidence>
<dbReference type="InterPro" id="IPR036371">
    <property type="entry name" value="TPK_B1-bd_sf"/>
</dbReference>
<dbReference type="SMART" id="SM00983">
    <property type="entry name" value="TPK_B1_binding"/>
    <property type="match status" value="1"/>
</dbReference>
<evidence type="ECO:0000256" key="6">
    <source>
        <dbReference type="ARBA" id="ARBA00022679"/>
    </source>
</evidence>
<evidence type="ECO:0000256" key="7">
    <source>
        <dbReference type="ARBA" id="ARBA00022741"/>
    </source>
</evidence>
<keyword evidence="13" id="KW-1185">Reference proteome</keyword>
<dbReference type="EMBL" id="ABEU02000026">
    <property type="status" value="NOT_ANNOTATED_CDS"/>
    <property type="molecule type" value="Genomic_DNA"/>
</dbReference>
<dbReference type="Gramene" id="Pp3c26_15150V3.4">
    <property type="protein sequence ID" value="Pp3c26_15150V3.4"/>
    <property type="gene ID" value="Pp3c26_15150"/>
</dbReference>
<comment type="function">
    <text evidence="10">Catalyzes the phosphorylation of thiamine to thiamine pyrophosphate (TPP). TPP is an active cofactor for enzymes involved in glycolysis and energy production. Plant leaves require high levels of TPP for photosynthesis and carbohydrate metabolism.</text>
</comment>
<dbReference type="InterPro" id="IPR006282">
    <property type="entry name" value="Thi_PPkinase"/>
</dbReference>
<keyword evidence="9" id="KW-0067">ATP-binding</keyword>
<dbReference type="FunFam" id="2.60.120.320:FF:000001">
    <property type="entry name" value="Thiamine pyrophosphokinase"/>
    <property type="match status" value="1"/>
</dbReference>
<dbReference type="InterPro" id="IPR007373">
    <property type="entry name" value="Thiamin_PyroPKinase_B1-bd"/>
</dbReference>
<dbReference type="GeneID" id="112278098"/>
<dbReference type="NCBIfam" id="TIGR01378">
    <property type="entry name" value="thi_PPkinase"/>
    <property type="match status" value="1"/>
</dbReference>
<dbReference type="Gramene" id="Pp3c26_15150V3.8">
    <property type="protein sequence ID" value="Pp3c26_15150V3.8"/>
    <property type="gene ID" value="Pp3c26_15150"/>
</dbReference>
<evidence type="ECO:0000313" key="12">
    <source>
        <dbReference type="EnsemblPlants" id="Pp3c26_15150V3.5"/>
    </source>
</evidence>
<name>A0A7I4CSU4_PHYPA</name>
<dbReference type="GO" id="GO:0009229">
    <property type="term" value="P:thiamine diphosphate biosynthetic process"/>
    <property type="evidence" value="ECO:0000318"/>
    <property type="project" value="GO_Central"/>
</dbReference>
<dbReference type="OrthoDB" id="25149at2759"/>
<comment type="subcellular location">
    <subcellularLocation>
        <location evidence="1">Cytoplasm</location>
        <location evidence="1">Cytosol</location>
    </subcellularLocation>
</comment>
<keyword evidence="6" id="KW-0808">Transferase</keyword>
<proteinExistence type="inferred from homology"/>
<dbReference type="GO" id="GO:0004788">
    <property type="term" value="F:thiamine diphosphokinase activity"/>
    <property type="evidence" value="ECO:0000318"/>
    <property type="project" value="GO_Central"/>
</dbReference>